<dbReference type="OrthoDB" id="2319069at2759"/>
<dbReference type="EMBL" id="BLAL01000242">
    <property type="protein sequence ID" value="GES95470.1"/>
    <property type="molecule type" value="Genomic_DNA"/>
</dbReference>
<feature type="compositionally biased region" description="Basic and acidic residues" evidence="1">
    <location>
        <begin position="64"/>
        <end position="73"/>
    </location>
</feature>
<evidence type="ECO:0000313" key="2">
    <source>
        <dbReference type="EMBL" id="GES95470.1"/>
    </source>
</evidence>
<evidence type="ECO:0000313" key="3">
    <source>
        <dbReference type="Proteomes" id="UP000615446"/>
    </source>
</evidence>
<dbReference type="Proteomes" id="UP000615446">
    <property type="component" value="Unassembled WGS sequence"/>
</dbReference>
<feature type="compositionally biased region" description="Polar residues" evidence="1">
    <location>
        <begin position="78"/>
        <end position="91"/>
    </location>
</feature>
<protein>
    <submittedName>
        <fullName evidence="2">Uncharacterized protein</fullName>
    </submittedName>
</protein>
<feature type="region of interest" description="Disordered" evidence="1">
    <location>
        <begin position="60"/>
        <end position="92"/>
    </location>
</feature>
<dbReference type="InterPro" id="IPR027417">
    <property type="entry name" value="P-loop_NTPase"/>
</dbReference>
<feature type="region of interest" description="Disordered" evidence="1">
    <location>
        <begin position="8"/>
        <end position="34"/>
    </location>
</feature>
<gene>
    <name evidence="2" type="ORF">RCL2_002213700</name>
</gene>
<reference evidence="2" key="1">
    <citation type="submission" date="2019-10" db="EMBL/GenBank/DDBJ databases">
        <title>Conservation and host-specific expression of non-tandemly repeated heterogenous ribosome RNA gene in arbuscular mycorrhizal fungi.</title>
        <authorList>
            <person name="Maeda T."/>
            <person name="Kobayashi Y."/>
            <person name="Nakagawa T."/>
            <person name="Ezawa T."/>
            <person name="Yamaguchi K."/>
            <person name="Bino T."/>
            <person name="Nishimoto Y."/>
            <person name="Shigenobu S."/>
            <person name="Kawaguchi M."/>
        </authorList>
    </citation>
    <scope>NUCLEOTIDE SEQUENCE</scope>
    <source>
        <strain evidence="2">HR1</strain>
    </source>
</reference>
<name>A0A8H3M031_9GLOM</name>
<dbReference type="AlphaFoldDB" id="A0A8H3M031"/>
<accession>A0A8H3M031</accession>
<proteinExistence type="predicted"/>
<comment type="caution">
    <text evidence="2">The sequence shown here is derived from an EMBL/GenBank/DDBJ whole genome shotgun (WGS) entry which is preliminary data.</text>
</comment>
<feature type="compositionally biased region" description="Polar residues" evidence="1">
    <location>
        <begin position="8"/>
        <end position="23"/>
    </location>
</feature>
<sequence>MGTLFSIFSTSDMDAQQTSTSNMDVDAQSTSDSNMDMSMDISTSTSNMDSHMVVQLEAQKTQKRTSEKMEEPFPGKTTAGSSADHTTTPTLTIYPKRKRVKVNEPDNQLETFKAIVQQATETDKKIISVINQHPVVYLPKLGPNKLQDRFKFSNEKLSFIRRKNHHRQITKTFIEMTRAEKNSKCLYIRGPSGLGKSYSLYYLVSELRLQPDYRVTYINSCEEWWISHQIEPYQYLINELLCTFHKDVLSPLTITDWAELVMYGLTTNIRENLNAVNENQHNFKLNEFNEVNTSKGRFQLFINVLADFVKNDFYWVWIFDQCDALHEHKVLDEYPFTLVNDLPGILGNAGLIIVSETSNNEVCHFKSWNKLHLFDGYDDDEFNQWCILHGYVNEGQLNYVKYWTGASPLELDMWHNTSAEDLQKKTENYLIKKECDIAKDYKIYQEGLTKIRRENLNQCVISMILQTDSPANRYGMNRQFMHVSVASFQGANEEIKTIVANCPFIRITIIHIHGKEIIKDLRETTSVILQDNKFTNKIKERITSSYITTILDIVRKFNFRCWKFGKPSLEVFDKSIVFDKAFRLIDNDVPSYSMYDFKVHQNVLFIPESPNYPGVDFLIWNFEDKILFAFQIAISKLNDRKNADNFTKGRNSPSLKNKWANLFEIDESNVYFIWIVPDSIVDKDTNSLFGKLHASIVSFSNIEDQFPALADLRTKK</sequence>
<dbReference type="Gene3D" id="3.40.50.300">
    <property type="entry name" value="P-loop containing nucleotide triphosphate hydrolases"/>
    <property type="match status" value="1"/>
</dbReference>
<evidence type="ECO:0000256" key="1">
    <source>
        <dbReference type="SAM" id="MobiDB-lite"/>
    </source>
</evidence>
<organism evidence="2 3">
    <name type="scientific">Rhizophagus clarus</name>
    <dbReference type="NCBI Taxonomy" id="94130"/>
    <lineage>
        <taxon>Eukaryota</taxon>
        <taxon>Fungi</taxon>
        <taxon>Fungi incertae sedis</taxon>
        <taxon>Mucoromycota</taxon>
        <taxon>Glomeromycotina</taxon>
        <taxon>Glomeromycetes</taxon>
        <taxon>Glomerales</taxon>
        <taxon>Glomeraceae</taxon>
        <taxon>Rhizophagus</taxon>
    </lineage>
</organism>
<dbReference type="SUPFAM" id="SSF52540">
    <property type="entry name" value="P-loop containing nucleoside triphosphate hydrolases"/>
    <property type="match status" value="1"/>
</dbReference>